<dbReference type="EMBL" id="FNZQ01000001">
    <property type="protein sequence ID" value="SEK28672.1"/>
    <property type="molecule type" value="Genomic_DNA"/>
</dbReference>
<proteinExistence type="predicted"/>
<dbReference type="InterPro" id="IPR027275">
    <property type="entry name" value="PRC-brl_dom"/>
</dbReference>
<gene>
    <name evidence="3" type="ORF">SAMN04488526_0200</name>
</gene>
<evidence type="ECO:0000259" key="2">
    <source>
        <dbReference type="Pfam" id="PF05239"/>
    </source>
</evidence>
<evidence type="ECO:0000256" key="1">
    <source>
        <dbReference type="SAM" id="SignalP"/>
    </source>
</evidence>
<sequence>MTKHSLLLSSVAALALATTAAYSESHVRLDANGNPVSGGASVSSDPLGGQIVVEQGDAEVDVTVPDPVVTVDQARPEVLVEQAQPEITVTVAEPTVTVEQQAPVITIEQAQPEVVVTIPEPTITVIMPEPNVNVDTAEPEIAVQQPEPIVRFVRPEPRITIEESEPRVEVTQAEPQIRLNRAEAAEIAIEQADANVNVQSEGEGEVVLSETDPVVNIEQSGQADVNVDQAEARVVIDGNADPAVTIDGTDGERAEAVSTDVQPPADPAASMFADVRVSDLVGMDVRGETGNEVGEIDSIVKGNDGLVAIVGVGGFLGLGEHEVAIALDRFERSDDVLILNALTESELEAMPAWDKSGEVQALDMMVGDIK</sequence>
<keyword evidence="1" id="KW-0732">Signal</keyword>
<dbReference type="AlphaFoldDB" id="A0A1H7FW03"/>
<dbReference type="Proteomes" id="UP000199283">
    <property type="component" value="Unassembled WGS sequence"/>
</dbReference>
<evidence type="ECO:0000313" key="4">
    <source>
        <dbReference type="Proteomes" id="UP000199283"/>
    </source>
</evidence>
<accession>A0A1H7FW03</accession>
<organism evidence="3 4">
    <name type="scientific">Jannaschia helgolandensis</name>
    <dbReference type="NCBI Taxonomy" id="188906"/>
    <lineage>
        <taxon>Bacteria</taxon>
        <taxon>Pseudomonadati</taxon>
        <taxon>Pseudomonadota</taxon>
        <taxon>Alphaproteobacteria</taxon>
        <taxon>Rhodobacterales</taxon>
        <taxon>Roseobacteraceae</taxon>
        <taxon>Jannaschia</taxon>
    </lineage>
</organism>
<dbReference type="Pfam" id="PF05239">
    <property type="entry name" value="PRC"/>
    <property type="match status" value="1"/>
</dbReference>
<dbReference type="STRING" id="188906.SAMN04488526_0200"/>
<dbReference type="SUPFAM" id="SSF50346">
    <property type="entry name" value="PRC-barrel domain"/>
    <property type="match status" value="1"/>
</dbReference>
<feature type="signal peptide" evidence="1">
    <location>
        <begin position="1"/>
        <end position="23"/>
    </location>
</feature>
<feature type="domain" description="PRC-barrel" evidence="2">
    <location>
        <begin position="275"/>
        <end position="343"/>
    </location>
</feature>
<dbReference type="InterPro" id="IPR011033">
    <property type="entry name" value="PRC_barrel-like_sf"/>
</dbReference>
<feature type="chain" id="PRO_5011587850" evidence="1">
    <location>
        <begin position="24"/>
        <end position="370"/>
    </location>
</feature>
<evidence type="ECO:0000313" key="3">
    <source>
        <dbReference type="EMBL" id="SEK28672.1"/>
    </source>
</evidence>
<keyword evidence="4" id="KW-1185">Reference proteome</keyword>
<dbReference type="Gene3D" id="2.30.30.240">
    <property type="entry name" value="PRC-barrel domain"/>
    <property type="match status" value="1"/>
</dbReference>
<protein>
    <submittedName>
        <fullName evidence="3">PRC-barrel domain-containing protein</fullName>
    </submittedName>
</protein>
<dbReference type="RefSeq" id="WP_175495731.1">
    <property type="nucleotide sequence ID" value="NZ_FNZQ01000001.1"/>
</dbReference>
<name>A0A1H7FW03_9RHOB</name>
<reference evidence="3 4" key="1">
    <citation type="submission" date="2016-10" db="EMBL/GenBank/DDBJ databases">
        <authorList>
            <person name="de Groot N.N."/>
        </authorList>
    </citation>
    <scope>NUCLEOTIDE SEQUENCE [LARGE SCALE GENOMIC DNA]</scope>
    <source>
        <strain evidence="3 4">DSM 14858</strain>
    </source>
</reference>